<dbReference type="EMBL" id="DXEV01000214">
    <property type="protein sequence ID" value="HIX57909.1"/>
    <property type="molecule type" value="Genomic_DNA"/>
</dbReference>
<protein>
    <submittedName>
        <fullName evidence="1">Uncharacterized protein</fullName>
    </submittedName>
</protein>
<organism evidence="1 2">
    <name type="scientific">Candidatus Anaerobiospirillum pullistercoris</name>
    <dbReference type="NCBI Taxonomy" id="2838452"/>
    <lineage>
        <taxon>Bacteria</taxon>
        <taxon>Pseudomonadati</taxon>
        <taxon>Pseudomonadota</taxon>
        <taxon>Gammaproteobacteria</taxon>
        <taxon>Aeromonadales</taxon>
        <taxon>Succinivibrionaceae</taxon>
        <taxon>Anaerobiospirillum</taxon>
    </lineage>
</organism>
<sequence>MSPAEEQLSLSEVCNQLNLENLETTYDDAIEAVRHRIKNAYSAVDKAVSDIGDELRSKLDPQTATAWQRKIRKIQHRNLDQEYVSSLKAEPWYIRVMLNNKVKSGNIVVSNQFLKSTNGVNKPMFERFEAYM</sequence>
<accession>A0A9D2B2D6</accession>
<reference evidence="1" key="1">
    <citation type="journal article" date="2021" name="PeerJ">
        <title>Extensive microbial diversity within the chicken gut microbiome revealed by metagenomics and culture.</title>
        <authorList>
            <person name="Gilroy R."/>
            <person name="Ravi A."/>
            <person name="Getino M."/>
            <person name="Pursley I."/>
            <person name="Horton D.L."/>
            <person name="Alikhan N.F."/>
            <person name="Baker D."/>
            <person name="Gharbi K."/>
            <person name="Hall N."/>
            <person name="Watson M."/>
            <person name="Adriaenssens E.M."/>
            <person name="Foster-Nyarko E."/>
            <person name="Jarju S."/>
            <person name="Secka A."/>
            <person name="Antonio M."/>
            <person name="Oren A."/>
            <person name="Chaudhuri R.R."/>
            <person name="La Ragione R."/>
            <person name="Hildebrand F."/>
            <person name="Pallen M.J."/>
        </authorList>
    </citation>
    <scope>NUCLEOTIDE SEQUENCE</scope>
    <source>
        <strain evidence="1">USASDec5-558</strain>
    </source>
</reference>
<name>A0A9D2B2D6_9GAMM</name>
<dbReference type="Proteomes" id="UP000886829">
    <property type="component" value="Unassembled WGS sequence"/>
</dbReference>
<evidence type="ECO:0000313" key="1">
    <source>
        <dbReference type="EMBL" id="HIX57909.1"/>
    </source>
</evidence>
<gene>
    <name evidence="1" type="ORF">H9850_10640</name>
</gene>
<dbReference type="AlphaFoldDB" id="A0A9D2B2D6"/>
<proteinExistence type="predicted"/>
<reference evidence="1" key="2">
    <citation type="submission" date="2021-04" db="EMBL/GenBank/DDBJ databases">
        <authorList>
            <person name="Gilroy R."/>
        </authorList>
    </citation>
    <scope>NUCLEOTIDE SEQUENCE</scope>
    <source>
        <strain evidence="1">USASDec5-558</strain>
    </source>
</reference>
<evidence type="ECO:0000313" key="2">
    <source>
        <dbReference type="Proteomes" id="UP000886829"/>
    </source>
</evidence>
<comment type="caution">
    <text evidence="1">The sequence shown here is derived from an EMBL/GenBank/DDBJ whole genome shotgun (WGS) entry which is preliminary data.</text>
</comment>